<gene>
    <name evidence="2" type="ORF">Slin15195_G108690</name>
</gene>
<name>A0A9Q9B3J4_9PEZI</name>
<organism evidence="2 3">
    <name type="scientific">Septoria linicola</name>
    <dbReference type="NCBI Taxonomy" id="215465"/>
    <lineage>
        <taxon>Eukaryota</taxon>
        <taxon>Fungi</taxon>
        <taxon>Dikarya</taxon>
        <taxon>Ascomycota</taxon>
        <taxon>Pezizomycotina</taxon>
        <taxon>Dothideomycetes</taxon>
        <taxon>Dothideomycetidae</taxon>
        <taxon>Mycosphaerellales</taxon>
        <taxon>Mycosphaerellaceae</taxon>
        <taxon>Septoria</taxon>
    </lineage>
</organism>
<dbReference type="EMBL" id="CP099427">
    <property type="protein sequence ID" value="USW57550.1"/>
    <property type="molecule type" value="Genomic_DNA"/>
</dbReference>
<protein>
    <submittedName>
        <fullName evidence="2">Uncharacterized protein</fullName>
    </submittedName>
</protein>
<evidence type="ECO:0000313" key="2">
    <source>
        <dbReference type="EMBL" id="USW57550.1"/>
    </source>
</evidence>
<proteinExistence type="predicted"/>
<reference evidence="2" key="1">
    <citation type="submission" date="2022-06" db="EMBL/GenBank/DDBJ databases">
        <title>Complete genome sequences of two strains of the flax pathogen Septoria linicola.</title>
        <authorList>
            <person name="Lapalu N."/>
            <person name="Simon A."/>
            <person name="Demenou B."/>
            <person name="Paumier D."/>
            <person name="Guillot M.-P."/>
            <person name="Gout L."/>
            <person name="Valade R."/>
        </authorList>
    </citation>
    <scope>NUCLEOTIDE SEQUENCE</scope>
    <source>
        <strain evidence="2">SE15195</strain>
    </source>
</reference>
<keyword evidence="3" id="KW-1185">Reference proteome</keyword>
<evidence type="ECO:0000256" key="1">
    <source>
        <dbReference type="SAM" id="SignalP"/>
    </source>
</evidence>
<feature type="signal peptide" evidence="1">
    <location>
        <begin position="1"/>
        <end position="17"/>
    </location>
</feature>
<feature type="chain" id="PRO_5040296661" evidence="1">
    <location>
        <begin position="18"/>
        <end position="169"/>
    </location>
</feature>
<keyword evidence="1" id="KW-0732">Signal</keyword>
<sequence>MQIRSLFLLALAGSAYAKDKLYSNRSLKKNADPKALQECLESLKTDIEAFPNVHMEHGYLCADRIWQVGASDMRNSHKQWTNKELVDRCYSELLDAAKEGVNYMACMLGKGKKTKMVGWSPIDSRMYEWQSTPDYGPKCALSSCLGKDWAKDAEQGNMNGPRWPRQCAM</sequence>
<dbReference type="AlphaFoldDB" id="A0A9Q9B3J4"/>
<accession>A0A9Q9B3J4</accession>
<dbReference type="Proteomes" id="UP001056384">
    <property type="component" value="Chromosome 10"/>
</dbReference>
<evidence type="ECO:0000313" key="3">
    <source>
        <dbReference type="Proteomes" id="UP001056384"/>
    </source>
</evidence>